<dbReference type="Gene3D" id="3.40.50.300">
    <property type="entry name" value="P-loop containing nucleotide triphosphate hydrolases"/>
    <property type="match status" value="2"/>
</dbReference>
<dbReference type="GO" id="GO:0005829">
    <property type="term" value="C:cytosol"/>
    <property type="evidence" value="ECO:0007669"/>
    <property type="project" value="TreeGrafter"/>
</dbReference>
<keyword evidence="2" id="KW-0378">Hydrolase</keyword>
<feature type="domain" description="Helicase ATP-binding" evidence="5">
    <location>
        <begin position="35"/>
        <end position="205"/>
    </location>
</feature>
<dbReference type="PROSITE" id="PS51192">
    <property type="entry name" value="HELICASE_ATP_BIND_1"/>
    <property type="match status" value="1"/>
</dbReference>
<dbReference type="Proteomes" id="UP000234748">
    <property type="component" value="Unassembled WGS sequence"/>
</dbReference>
<dbReference type="InterPro" id="IPR014001">
    <property type="entry name" value="Helicase_ATP-bd"/>
</dbReference>
<evidence type="ECO:0000259" key="6">
    <source>
        <dbReference type="PROSITE" id="PS51194"/>
    </source>
</evidence>
<dbReference type="PANTHER" id="PTHR47963:SF7">
    <property type="entry name" value="ATP-DEPENDENT RNA HELICASE YFML-RELATED"/>
    <property type="match status" value="1"/>
</dbReference>
<dbReference type="InterPro" id="IPR050547">
    <property type="entry name" value="DEAD_box_RNA_helicases"/>
</dbReference>
<sequence>MKQTEDFLPNLKPFLQENWQSAGFKAPTTIQEKAIPPLLQGTDVIAESPTGTGKTLAYLLPVLNAIKEDNGSIQALILASSHELVMQINEEIQKWSKGSKISGASFIGGANLKRQLEKLKKRPQVVAGTPGRIYELIKQKKMKMHDVKTIVLDEGDQLLVPEHIGTIQNIVKSTLKDRQVVLFSATLPPQIEAHAKEMMADPELVIVKREENIPSKVEHIYFTADPRDKIKVLEKISRLDSLKGLAFVKDIGSLSVLSERLDYNGVLHGVLHGESNKREREASMKGLRTGEYSLLLATEVAARGLDVKGLTHVIHYDLPKTKEQYIHRSGRTGRSGAEGTVISIIAPNEERDLKRLSRDLNFDIQPKTFYKGEIIDIAERAQSDKRKK</sequence>
<evidence type="ECO:0000256" key="2">
    <source>
        <dbReference type="ARBA" id="ARBA00022801"/>
    </source>
</evidence>
<dbReference type="InterPro" id="IPR027417">
    <property type="entry name" value="P-loop_NTPase"/>
</dbReference>
<dbReference type="SUPFAM" id="SSF52540">
    <property type="entry name" value="P-loop containing nucleoside triphosphate hydrolases"/>
    <property type="match status" value="1"/>
</dbReference>
<name>A0A2N5M8N0_9BACI</name>
<dbReference type="Pfam" id="PF00271">
    <property type="entry name" value="Helicase_C"/>
    <property type="match status" value="1"/>
</dbReference>
<evidence type="ECO:0000313" key="7">
    <source>
        <dbReference type="EMBL" id="PLT30692.1"/>
    </source>
</evidence>
<evidence type="ECO:0000256" key="3">
    <source>
        <dbReference type="ARBA" id="ARBA00022806"/>
    </source>
</evidence>
<evidence type="ECO:0000259" key="5">
    <source>
        <dbReference type="PROSITE" id="PS51192"/>
    </source>
</evidence>
<dbReference type="AlphaFoldDB" id="A0A2N5M8N0"/>
<organism evidence="7 8">
    <name type="scientific">Peribacillus deserti</name>
    <dbReference type="NCBI Taxonomy" id="673318"/>
    <lineage>
        <taxon>Bacteria</taxon>
        <taxon>Bacillati</taxon>
        <taxon>Bacillota</taxon>
        <taxon>Bacilli</taxon>
        <taxon>Bacillales</taxon>
        <taxon>Bacillaceae</taxon>
        <taxon>Peribacillus</taxon>
    </lineage>
</organism>
<dbReference type="EMBL" id="PGUY01000017">
    <property type="protein sequence ID" value="PLT30692.1"/>
    <property type="molecule type" value="Genomic_DNA"/>
</dbReference>
<dbReference type="InterPro" id="IPR044742">
    <property type="entry name" value="DEAD/DEAH_RhlB"/>
</dbReference>
<dbReference type="PROSITE" id="PS51194">
    <property type="entry name" value="HELICASE_CTER"/>
    <property type="match status" value="1"/>
</dbReference>
<dbReference type="RefSeq" id="WP_101640758.1">
    <property type="nucleotide sequence ID" value="NZ_PGUY01000017.1"/>
</dbReference>
<feature type="domain" description="Helicase C-terminal" evidence="6">
    <location>
        <begin position="231"/>
        <end position="375"/>
    </location>
</feature>
<dbReference type="InterPro" id="IPR001650">
    <property type="entry name" value="Helicase_C-like"/>
</dbReference>
<dbReference type="GO" id="GO:0003724">
    <property type="term" value="F:RNA helicase activity"/>
    <property type="evidence" value="ECO:0007669"/>
    <property type="project" value="TreeGrafter"/>
</dbReference>
<dbReference type="GO" id="GO:0005840">
    <property type="term" value="C:ribosome"/>
    <property type="evidence" value="ECO:0007669"/>
    <property type="project" value="TreeGrafter"/>
</dbReference>
<dbReference type="GO" id="GO:0016787">
    <property type="term" value="F:hydrolase activity"/>
    <property type="evidence" value="ECO:0007669"/>
    <property type="project" value="UniProtKB-KW"/>
</dbReference>
<comment type="caution">
    <text evidence="7">The sequence shown here is derived from an EMBL/GenBank/DDBJ whole genome shotgun (WGS) entry which is preliminary data.</text>
</comment>
<evidence type="ECO:0000313" key="8">
    <source>
        <dbReference type="Proteomes" id="UP000234748"/>
    </source>
</evidence>
<dbReference type="Pfam" id="PF00270">
    <property type="entry name" value="DEAD"/>
    <property type="match status" value="1"/>
</dbReference>
<keyword evidence="3 7" id="KW-0347">Helicase</keyword>
<dbReference type="GO" id="GO:0033592">
    <property type="term" value="F:RNA strand annealing activity"/>
    <property type="evidence" value="ECO:0007669"/>
    <property type="project" value="TreeGrafter"/>
</dbReference>
<proteinExistence type="predicted"/>
<dbReference type="GO" id="GO:0009409">
    <property type="term" value="P:response to cold"/>
    <property type="evidence" value="ECO:0007669"/>
    <property type="project" value="TreeGrafter"/>
</dbReference>
<evidence type="ECO:0000256" key="4">
    <source>
        <dbReference type="ARBA" id="ARBA00022840"/>
    </source>
</evidence>
<dbReference type="SMART" id="SM00490">
    <property type="entry name" value="HELICc"/>
    <property type="match status" value="1"/>
</dbReference>
<keyword evidence="4" id="KW-0067">ATP-binding</keyword>
<accession>A0A2N5M8N0</accession>
<dbReference type="CDD" id="cd18787">
    <property type="entry name" value="SF2_C_DEAD"/>
    <property type="match status" value="1"/>
</dbReference>
<dbReference type="InterPro" id="IPR011545">
    <property type="entry name" value="DEAD/DEAH_box_helicase_dom"/>
</dbReference>
<protein>
    <submittedName>
        <fullName evidence="7">RNA helicase</fullName>
    </submittedName>
</protein>
<gene>
    <name evidence="7" type="ORF">CUU66_05930</name>
</gene>
<dbReference type="PANTHER" id="PTHR47963">
    <property type="entry name" value="DEAD-BOX ATP-DEPENDENT RNA HELICASE 47, MITOCHONDRIAL"/>
    <property type="match status" value="1"/>
</dbReference>
<reference evidence="7 8" key="1">
    <citation type="submission" date="2017-11" db="EMBL/GenBank/DDBJ databases">
        <title>Comparitive Functional Genomics of Dry Heat Resistant strains isolated from the Viking Spacecraft.</title>
        <authorList>
            <person name="Seuylemezian A."/>
            <person name="Cooper K."/>
            <person name="Vaishampayan P."/>
        </authorList>
    </citation>
    <scope>NUCLEOTIDE SEQUENCE [LARGE SCALE GENOMIC DNA]</scope>
    <source>
        <strain evidence="7 8">V1-29</strain>
    </source>
</reference>
<evidence type="ECO:0000256" key="1">
    <source>
        <dbReference type="ARBA" id="ARBA00022741"/>
    </source>
</evidence>
<dbReference type="CDD" id="cd00268">
    <property type="entry name" value="DEADc"/>
    <property type="match status" value="1"/>
</dbReference>
<dbReference type="OrthoDB" id="9805696at2"/>
<dbReference type="SMART" id="SM00487">
    <property type="entry name" value="DEXDc"/>
    <property type="match status" value="1"/>
</dbReference>
<keyword evidence="1" id="KW-0547">Nucleotide-binding</keyword>
<dbReference type="GO" id="GO:0005524">
    <property type="term" value="F:ATP binding"/>
    <property type="evidence" value="ECO:0007669"/>
    <property type="project" value="UniProtKB-KW"/>
</dbReference>
<keyword evidence="8" id="KW-1185">Reference proteome</keyword>